<dbReference type="InterPro" id="IPR018834">
    <property type="entry name" value="DNA/RNA-bd_Est1-type"/>
</dbReference>
<evidence type="ECO:0000259" key="2">
    <source>
        <dbReference type="Pfam" id="PF10373"/>
    </source>
</evidence>
<dbReference type="SUPFAM" id="SSF48452">
    <property type="entry name" value="TPR-like"/>
    <property type="match status" value="1"/>
</dbReference>
<dbReference type="InterPro" id="IPR019458">
    <property type="entry name" value="Est1-like_N"/>
</dbReference>
<evidence type="ECO:0000313" key="5">
    <source>
        <dbReference type="Proteomes" id="UP000245942"/>
    </source>
</evidence>
<feature type="region of interest" description="Disordered" evidence="1">
    <location>
        <begin position="274"/>
        <end position="305"/>
    </location>
</feature>
<feature type="compositionally biased region" description="Low complexity" evidence="1">
    <location>
        <begin position="847"/>
        <end position="869"/>
    </location>
</feature>
<accession>A0A316UFW8</accession>
<dbReference type="STRING" id="1684307.A0A316UFW8"/>
<dbReference type="OrthoDB" id="69928at2759"/>
<feature type="region of interest" description="Disordered" evidence="1">
    <location>
        <begin position="1"/>
        <end position="32"/>
    </location>
</feature>
<organism evidence="4 5">
    <name type="scientific">Pseudomicrostroma glucosiphilum</name>
    <dbReference type="NCBI Taxonomy" id="1684307"/>
    <lineage>
        <taxon>Eukaryota</taxon>
        <taxon>Fungi</taxon>
        <taxon>Dikarya</taxon>
        <taxon>Basidiomycota</taxon>
        <taxon>Ustilaginomycotina</taxon>
        <taxon>Exobasidiomycetes</taxon>
        <taxon>Microstromatales</taxon>
        <taxon>Microstromatales incertae sedis</taxon>
        <taxon>Pseudomicrostroma</taxon>
    </lineage>
</organism>
<feature type="compositionally biased region" description="Low complexity" evidence="1">
    <location>
        <begin position="1015"/>
        <end position="1052"/>
    </location>
</feature>
<dbReference type="GeneID" id="37010844"/>
<name>A0A316UFW8_9BASI</name>
<dbReference type="AlphaFoldDB" id="A0A316UFW8"/>
<feature type="region of interest" description="Disordered" evidence="1">
    <location>
        <begin position="987"/>
        <end position="1076"/>
    </location>
</feature>
<feature type="region of interest" description="Disordered" evidence="1">
    <location>
        <begin position="828"/>
        <end position="882"/>
    </location>
</feature>
<evidence type="ECO:0000313" key="4">
    <source>
        <dbReference type="EMBL" id="PWN23271.1"/>
    </source>
</evidence>
<sequence>MAPPKSESASQSSSDSEAAAAAAPALQTSARSSSVSLKALKRQLAEQLSQRNVTLAPTLSTDLAFTRNQVRNAYLRLLFHAPFTKSAHQAELGLWNETTHRVVGVYRGRLSKLEKEMKEQQQQQQQQQSASRPSTPAKDDTKAAGPSATKRKAQSQEYSKLSEALRQLLAKEEAFWKGLAERMANVFRLAETQPALERAGLTTSGQKIPIGPRAIVGEGGQPAGLARLPNTPAELDPAVLQMANLPRHKERLIEIVHRALVYCGDLARYREIYREPSNSSPSRKGPTSGHRGGGRKAATVPISPNPQQRNFEDAIACYEAARLLVPSSGNPSNQLAVVSAYCGDVFGAVYHYYRALCVKVPFESAKINLGTSLGKAVTEWAKDGGLEASSEADGSGSARPLSDEKRKQSCLKTYIALQGLFYTRKSFISLQPLSAQFHQTFQAAVADRILPTDVIVRIFVTSVAASWTARLWRKSDSNGSQKVEASETGAGNLREDAQSLALNVELQLLDHVLSTAQALFDIATTQSRIALENASLPPSGTGSKGAARDGQSPATKNLTPVMRRVLPATRIASKWIKSHLDYIDRSQQTCISKAAEGFASVKGSSNNAEAVACAAAELSLIQRVEDFWASFVIFTNTLRYAFPFDALPSLGTVRPTGAAPLSLEEDTDLRGFIPTRRGMLTQDDKPINPADRALHPNEEQLMRIADLLVDAKVIAESEASPIVFDDAKGTFRMAPAKDGLHPKAGPTLLQGNNVNGLEAKLLSSSLGDGDDTVSIGTSEATEDVVDLAMRAREGAEDFTDDADASEDEDEILIPAAVHNRQLQYAQQFQAQGASTPGSQGIGNTPTSLASFQPAPPQQSAQSAIYAPPSTTTASTFGGPREGLAASTTAQDLFLQMLNGRPTPQSASANLSGFATPPAREVSNGTPVAPSLSRAPSATGSPHHAQGFSMTPQSQFLFGGGLGGGASQPVHTPTHQSMAGLASIWSPGPGEVRHQHHASLQSSPRASSTGDGIWNAAPGSGTSTSAGFGTPSTMQMQQQQQQGQHLRQSQQWQASPLQHAAAVERPMGPGWPNQQRG</sequence>
<feature type="compositionally biased region" description="Polar residues" evidence="1">
    <location>
        <begin position="997"/>
        <end position="1009"/>
    </location>
</feature>
<dbReference type="Gene3D" id="1.25.40.10">
    <property type="entry name" value="Tetratricopeptide repeat domain"/>
    <property type="match status" value="1"/>
</dbReference>
<proteinExistence type="predicted"/>
<keyword evidence="5" id="KW-1185">Reference proteome</keyword>
<dbReference type="Pfam" id="PF10374">
    <property type="entry name" value="EST1"/>
    <property type="match status" value="1"/>
</dbReference>
<dbReference type="PANTHER" id="PTHR15696">
    <property type="entry name" value="SMG-7 SUPPRESSOR WITH MORPHOLOGICAL EFFECT ON GENITALIA PROTEIN 7"/>
    <property type="match status" value="1"/>
</dbReference>
<dbReference type="Pfam" id="PF10373">
    <property type="entry name" value="EST1_DNA_bind"/>
    <property type="match status" value="1"/>
</dbReference>
<dbReference type="RefSeq" id="XP_025350431.1">
    <property type="nucleotide sequence ID" value="XM_025489110.1"/>
</dbReference>
<dbReference type="Proteomes" id="UP000245942">
    <property type="component" value="Unassembled WGS sequence"/>
</dbReference>
<dbReference type="InterPro" id="IPR011990">
    <property type="entry name" value="TPR-like_helical_dom_sf"/>
</dbReference>
<protein>
    <recommendedName>
        <fullName evidence="6">DNA/RNA-binding domain-containing protein</fullName>
    </recommendedName>
</protein>
<dbReference type="EMBL" id="KZ819322">
    <property type="protein sequence ID" value="PWN23271.1"/>
    <property type="molecule type" value="Genomic_DNA"/>
</dbReference>
<feature type="region of interest" description="Disordered" evidence="1">
    <location>
        <begin position="533"/>
        <end position="554"/>
    </location>
</feature>
<reference evidence="4 5" key="1">
    <citation type="journal article" date="2018" name="Mol. Biol. Evol.">
        <title>Broad Genomic Sampling Reveals a Smut Pathogenic Ancestry of the Fungal Clade Ustilaginomycotina.</title>
        <authorList>
            <person name="Kijpornyongpan T."/>
            <person name="Mondo S.J."/>
            <person name="Barry K."/>
            <person name="Sandor L."/>
            <person name="Lee J."/>
            <person name="Lipzen A."/>
            <person name="Pangilinan J."/>
            <person name="LaButti K."/>
            <person name="Hainaut M."/>
            <person name="Henrissat B."/>
            <person name="Grigoriev I.V."/>
            <person name="Spatafora J.W."/>
            <person name="Aime M.C."/>
        </authorList>
    </citation>
    <scope>NUCLEOTIDE SEQUENCE [LARGE SCALE GENOMIC DNA]</scope>
    <source>
        <strain evidence="4 5">MCA 4718</strain>
    </source>
</reference>
<evidence type="ECO:0008006" key="6">
    <source>
        <dbReference type="Google" id="ProtNLM"/>
    </source>
</evidence>
<feature type="domain" description="Telomerase activating protein Est1-like N-terminal" evidence="3">
    <location>
        <begin position="93"/>
        <end position="274"/>
    </location>
</feature>
<dbReference type="InterPro" id="IPR045153">
    <property type="entry name" value="Est1/Ebs1-like"/>
</dbReference>
<feature type="region of interest" description="Disordered" evidence="1">
    <location>
        <begin position="899"/>
        <end position="973"/>
    </location>
</feature>
<feature type="region of interest" description="Disordered" evidence="1">
    <location>
        <begin position="114"/>
        <end position="156"/>
    </location>
</feature>
<feature type="domain" description="DNA/RNA-binding" evidence="2">
    <location>
        <begin position="314"/>
        <end position="676"/>
    </location>
</feature>
<feature type="compositionally biased region" description="Polar residues" evidence="1">
    <location>
        <begin position="834"/>
        <end position="846"/>
    </location>
</feature>
<dbReference type="PANTHER" id="PTHR15696:SF36">
    <property type="entry name" value="NONSENSE-MEDIATED MRNA DECAY FACTOR"/>
    <property type="match status" value="1"/>
</dbReference>
<evidence type="ECO:0000256" key="1">
    <source>
        <dbReference type="SAM" id="MobiDB-lite"/>
    </source>
</evidence>
<evidence type="ECO:0000259" key="3">
    <source>
        <dbReference type="Pfam" id="PF10374"/>
    </source>
</evidence>
<gene>
    <name evidence="4" type="ORF">BCV69DRAFT_113965</name>
</gene>
<feature type="compositionally biased region" description="Polar residues" evidence="1">
    <location>
        <begin position="901"/>
        <end position="912"/>
    </location>
</feature>